<dbReference type="Proteomes" id="UP000035170">
    <property type="component" value="Unassembled WGS sequence"/>
</dbReference>
<proteinExistence type="predicted"/>
<comment type="caution">
    <text evidence="2">The sequence shown here is derived from an EMBL/GenBank/DDBJ whole genome shotgun (WGS) entry which is preliminary data.</text>
</comment>
<evidence type="ECO:0000256" key="1">
    <source>
        <dbReference type="SAM" id="MobiDB-lite"/>
    </source>
</evidence>
<name>A0A0H2LXG8_VARPD</name>
<accession>A0A0H2LXG8</accession>
<evidence type="ECO:0000313" key="2">
    <source>
        <dbReference type="EMBL" id="KLN54411.1"/>
    </source>
</evidence>
<gene>
    <name evidence="2" type="ORF">VPARA_43330</name>
</gene>
<dbReference type="EMBL" id="JZWI01000023">
    <property type="protein sequence ID" value="KLN54411.1"/>
    <property type="molecule type" value="Genomic_DNA"/>
</dbReference>
<keyword evidence="3" id="KW-1185">Reference proteome</keyword>
<dbReference type="RefSeq" id="WP_021004046.1">
    <property type="nucleotide sequence ID" value="NZ_JZWI01000023.1"/>
</dbReference>
<sequence length="41" mass="4299">MSTMGDLDPTETGHPTFGESIGMAAEVLEGHCTGLPPVKKR</sequence>
<feature type="region of interest" description="Disordered" evidence="1">
    <location>
        <begin position="1"/>
        <end position="20"/>
    </location>
</feature>
<evidence type="ECO:0000313" key="3">
    <source>
        <dbReference type="Proteomes" id="UP000035170"/>
    </source>
</evidence>
<dbReference type="PATRIC" id="fig|34073.19.peg.4435"/>
<organism evidence="2 3">
    <name type="scientific">Variovorax paradoxus</name>
    <dbReference type="NCBI Taxonomy" id="34073"/>
    <lineage>
        <taxon>Bacteria</taxon>
        <taxon>Pseudomonadati</taxon>
        <taxon>Pseudomonadota</taxon>
        <taxon>Betaproteobacteria</taxon>
        <taxon>Burkholderiales</taxon>
        <taxon>Comamonadaceae</taxon>
        <taxon>Variovorax</taxon>
    </lineage>
</organism>
<reference evidence="2 3" key="1">
    <citation type="submission" date="2015-03" db="EMBL/GenBank/DDBJ databases">
        <title>Genome sequence of Variovorax paradoxus TBEA6.</title>
        <authorList>
            <person name="Poehlein A."/>
            <person name="Schuldes J."/>
            <person name="Wuebbeler J.H."/>
            <person name="Hiessl S."/>
            <person name="Steinbuechel A."/>
            <person name="Daniel R."/>
        </authorList>
    </citation>
    <scope>NUCLEOTIDE SEQUENCE [LARGE SCALE GENOMIC DNA]</scope>
    <source>
        <strain evidence="2 3">TBEA6</strain>
    </source>
</reference>
<dbReference type="AlphaFoldDB" id="A0A0H2LXG8"/>
<protein>
    <submittedName>
        <fullName evidence="2">Uncharacterized protein</fullName>
    </submittedName>
</protein>